<feature type="active site" description="Charge relay system" evidence="3">
    <location>
        <position position="230"/>
    </location>
</feature>
<dbReference type="CDD" id="cd07062">
    <property type="entry name" value="Peptidase_S66_mccF_like"/>
    <property type="match status" value="1"/>
</dbReference>
<evidence type="ECO:0000256" key="2">
    <source>
        <dbReference type="ARBA" id="ARBA00022801"/>
    </source>
</evidence>
<dbReference type="InterPro" id="IPR027461">
    <property type="entry name" value="Carboxypeptidase_A_C_sf"/>
</dbReference>
<dbReference type="Gene3D" id="3.50.30.60">
    <property type="entry name" value="LD-carboxypeptidase A C-terminal domain-like"/>
    <property type="match status" value="1"/>
</dbReference>
<keyword evidence="7" id="KW-1185">Reference proteome</keyword>
<dbReference type="PIRSF" id="PIRSF028757">
    <property type="entry name" value="LD-carboxypeptidase"/>
    <property type="match status" value="1"/>
</dbReference>
<name>A0A3F3HAI4_9LACO</name>
<dbReference type="PANTHER" id="PTHR30237">
    <property type="entry name" value="MURAMOYLTETRAPEPTIDE CARBOXYPEPTIDASE"/>
    <property type="match status" value="1"/>
</dbReference>
<feature type="domain" description="LD-carboxypeptidase C-terminal" evidence="5">
    <location>
        <begin position="199"/>
        <end position="314"/>
    </location>
</feature>
<dbReference type="Proteomes" id="UP000061227">
    <property type="component" value="Unassembled WGS sequence"/>
</dbReference>
<evidence type="ECO:0000256" key="3">
    <source>
        <dbReference type="PIRSR" id="PIRSR028757-1"/>
    </source>
</evidence>
<dbReference type="GO" id="GO:0016787">
    <property type="term" value="F:hydrolase activity"/>
    <property type="evidence" value="ECO:0007669"/>
    <property type="project" value="UniProtKB-KW"/>
</dbReference>
<dbReference type="InterPro" id="IPR029062">
    <property type="entry name" value="Class_I_gatase-like"/>
</dbReference>
<comment type="similarity">
    <text evidence="1">Belongs to the peptidase S66 family.</text>
</comment>
<evidence type="ECO:0000256" key="1">
    <source>
        <dbReference type="ARBA" id="ARBA00010233"/>
    </source>
</evidence>
<dbReference type="STRING" id="220714.SAMN05660469_1050"/>
<keyword evidence="2" id="KW-0378">Hydrolase</keyword>
<dbReference type="Pfam" id="PF17676">
    <property type="entry name" value="Peptidase_S66C"/>
    <property type="match status" value="1"/>
</dbReference>
<proteinExistence type="inferred from homology"/>
<evidence type="ECO:0000259" key="5">
    <source>
        <dbReference type="Pfam" id="PF17676"/>
    </source>
</evidence>
<dbReference type="EMBL" id="DF968068">
    <property type="protein sequence ID" value="GAP03379.1"/>
    <property type="molecule type" value="Genomic_DNA"/>
</dbReference>
<dbReference type="InterPro" id="IPR003507">
    <property type="entry name" value="S66_fam"/>
</dbReference>
<dbReference type="RefSeq" id="WP_059379091.1">
    <property type="nucleotide sequence ID" value="NZ_DF968068.1"/>
</dbReference>
<evidence type="ECO:0000313" key="6">
    <source>
        <dbReference type="EMBL" id="GAP03379.1"/>
    </source>
</evidence>
<dbReference type="SUPFAM" id="SSF141986">
    <property type="entry name" value="LD-carboxypeptidase A C-terminal domain-like"/>
    <property type="match status" value="1"/>
</dbReference>
<evidence type="ECO:0000313" key="7">
    <source>
        <dbReference type="Proteomes" id="UP000061227"/>
    </source>
</evidence>
<feature type="active site" description="Charge relay system" evidence="3">
    <location>
        <position position="299"/>
    </location>
</feature>
<dbReference type="Pfam" id="PF02016">
    <property type="entry name" value="Peptidase_S66"/>
    <property type="match status" value="1"/>
</dbReference>
<feature type="domain" description="LD-carboxypeptidase N-terminal" evidence="4">
    <location>
        <begin position="15"/>
        <end position="135"/>
    </location>
</feature>
<sequence>MVKIIPKKLKAGDEIRVISPSFSMERIGGFNENLVAKQRLEHLNFKVTFGEHINENDCFFSSDIENRVADLHDAFLDSNVKAVLTTVGGWNANELLPFIDWEIIRNNPKVFIGYSDTTSLHNAICAKTNMVTYYGPSYSSFKMDELQTFQTKQWLKSVQRKSYFLKASEVYTSDPWFDKSKPRHLMPNKWKIYHHGSSTGTITGGNIQTYYLQAGTGYFPQVKNPILFIEESENDGNNFGLEFSRELAQILQMHPDIQGLVIGRFPVDNDMSEEQLIAILNKYPALQTIPVIYDVDFGHTQPIFTFPLGGQIQIKAENLAELQLEILEG</sequence>
<dbReference type="SUPFAM" id="SSF52317">
    <property type="entry name" value="Class I glutamine amidotransferase-like"/>
    <property type="match status" value="1"/>
</dbReference>
<reference evidence="6 7" key="1">
    <citation type="journal article" date="2015" name="BMC Genomics">
        <title>Comparative genomics of Fructobacillus spp. and Leuconostoc spp. reveals niche-specific evolution of Fructobacillus spp.</title>
        <authorList>
            <person name="Endo A."/>
            <person name="Tanizawa Y."/>
            <person name="Tanaka N."/>
            <person name="Maeno S."/>
            <person name="Kumar H."/>
            <person name="Shiwa Y."/>
            <person name="Okada S."/>
            <person name="Yoshikawa H."/>
            <person name="Dicks L."/>
            <person name="Nakagawa J."/>
            <person name="Arita M."/>
        </authorList>
    </citation>
    <scope>NUCLEOTIDE SEQUENCE [LARGE SCALE GENOMIC DNA]</scope>
    <source>
        <strain evidence="6 7">DSM 15468</strain>
    </source>
</reference>
<gene>
    <name evidence="6" type="ORF">FPFC_061020</name>
</gene>
<organism evidence="6 7">
    <name type="scientific">Fructobacillus pseudoficulneus</name>
    <dbReference type="NCBI Taxonomy" id="220714"/>
    <lineage>
        <taxon>Bacteria</taxon>
        <taxon>Bacillati</taxon>
        <taxon>Bacillota</taxon>
        <taxon>Bacilli</taxon>
        <taxon>Lactobacillales</taxon>
        <taxon>Lactobacillaceae</taxon>
        <taxon>Fructobacillus</taxon>
    </lineage>
</organism>
<dbReference type="AlphaFoldDB" id="A0A3F3HAI4"/>
<dbReference type="Gene3D" id="3.40.50.10740">
    <property type="entry name" value="Class I glutamine amidotransferase-like"/>
    <property type="match status" value="1"/>
</dbReference>
<dbReference type="InterPro" id="IPR040921">
    <property type="entry name" value="Peptidase_S66C"/>
</dbReference>
<protein>
    <submittedName>
        <fullName evidence="6">Microcin C7 resistance MccF related protein</fullName>
    </submittedName>
</protein>
<evidence type="ECO:0000259" key="4">
    <source>
        <dbReference type="Pfam" id="PF02016"/>
    </source>
</evidence>
<dbReference type="OrthoDB" id="9807329at2"/>
<accession>A0A3F3HAI4</accession>
<dbReference type="InterPro" id="IPR040449">
    <property type="entry name" value="Peptidase_S66_N"/>
</dbReference>
<feature type="active site" description="Nucleophile" evidence="3">
    <location>
        <position position="115"/>
    </location>
</feature>
<dbReference type="InterPro" id="IPR027478">
    <property type="entry name" value="LdcA_N"/>
</dbReference>
<dbReference type="PANTHER" id="PTHR30237:SF6">
    <property type="entry name" value="CARBOXYPEPTIDASE YOCD-RELATED"/>
    <property type="match status" value="1"/>
</dbReference>